<organism evidence="14 15">
    <name type="scientific">Penicillium atrosanguineum</name>
    <dbReference type="NCBI Taxonomy" id="1132637"/>
    <lineage>
        <taxon>Eukaryota</taxon>
        <taxon>Fungi</taxon>
        <taxon>Dikarya</taxon>
        <taxon>Ascomycota</taxon>
        <taxon>Pezizomycotina</taxon>
        <taxon>Eurotiomycetes</taxon>
        <taxon>Eurotiomycetidae</taxon>
        <taxon>Eurotiales</taxon>
        <taxon>Aspergillaceae</taxon>
        <taxon>Penicillium</taxon>
    </lineage>
</organism>
<dbReference type="SUPFAM" id="SSF64268">
    <property type="entry name" value="PX domain"/>
    <property type="match status" value="1"/>
</dbReference>
<dbReference type="AlphaFoldDB" id="A0A9W9U0I4"/>
<keyword evidence="5" id="KW-0813">Transport</keyword>
<feature type="domain" description="PX" evidence="13">
    <location>
        <begin position="166"/>
        <end position="282"/>
    </location>
</feature>
<dbReference type="GO" id="GO:0035091">
    <property type="term" value="F:phosphatidylinositol binding"/>
    <property type="evidence" value="ECO:0007669"/>
    <property type="project" value="InterPro"/>
</dbReference>
<dbReference type="Gene3D" id="1.20.1270.60">
    <property type="entry name" value="Arfaptin homology (AH) domain/BAR domain"/>
    <property type="match status" value="1"/>
</dbReference>
<evidence type="ECO:0000256" key="9">
    <source>
        <dbReference type="ARBA" id="ARBA00023034"/>
    </source>
</evidence>
<dbReference type="SUPFAM" id="SSF103657">
    <property type="entry name" value="BAR/IMD domain-like"/>
    <property type="match status" value="1"/>
</dbReference>
<evidence type="ECO:0000256" key="10">
    <source>
        <dbReference type="ARBA" id="ARBA00023136"/>
    </source>
</evidence>
<evidence type="ECO:0000256" key="7">
    <source>
        <dbReference type="ARBA" id="ARBA00022553"/>
    </source>
</evidence>
<dbReference type="InterPro" id="IPR035803">
    <property type="entry name" value="BAR_Vps5"/>
</dbReference>
<dbReference type="InterPro" id="IPR036871">
    <property type="entry name" value="PX_dom_sf"/>
</dbReference>
<comment type="subcellular location">
    <subcellularLocation>
        <location evidence="2">Cytoplasm</location>
    </subcellularLocation>
    <subcellularLocation>
        <location evidence="3">Golgi apparatus</location>
    </subcellularLocation>
    <subcellularLocation>
        <location evidence="1">Membrane</location>
        <topology evidence="1">Peripheral membrane protein</topology>
        <orientation evidence="1">Cytoplasmic side</orientation>
    </subcellularLocation>
</comment>
<dbReference type="InterPro" id="IPR027267">
    <property type="entry name" value="AH/BAR_dom_sf"/>
</dbReference>
<evidence type="ECO:0000256" key="11">
    <source>
        <dbReference type="SAM" id="Coils"/>
    </source>
</evidence>
<dbReference type="Gene3D" id="3.30.1520.10">
    <property type="entry name" value="Phox-like domain"/>
    <property type="match status" value="1"/>
</dbReference>
<evidence type="ECO:0000256" key="5">
    <source>
        <dbReference type="ARBA" id="ARBA00022448"/>
    </source>
</evidence>
<dbReference type="InterPro" id="IPR037868">
    <property type="entry name" value="PX_Vps5"/>
</dbReference>
<feature type="compositionally biased region" description="Basic residues" evidence="12">
    <location>
        <begin position="47"/>
        <end position="56"/>
    </location>
</feature>
<reference evidence="14" key="2">
    <citation type="journal article" date="2023" name="IMA Fungus">
        <title>Comparative genomic study of the Penicillium genus elucidates a diverse pangenome and 15 lateral gene transfer events.</title>
        <authorList>
            <person name="Petersen C."/>
            <person name="Sorensen T."/>
            <person name="Nielsen M.R."/>
            <person name="Sondergaard T.E."/>
            <person name="Sorensen J.L."/>
            <person name="Fitzpatrick D.A."/>
            <person name="Frisvad J.C."/>
            <person name="Nielsen K.L."/>
        </authorList>
    </citation>
    <scope>NUCLEOTIDE SEQUENCE</scope>
    <source>
        <strain evidence="14">IBT 21472</strain>
    </source>
</reference>
<evidence type="ECO:0000256" key="1">
    <source>
        <dbReference type="ARBA" id="ARBA00004287"/>
    </source>
</evidence>
<dbReference type="GO" id="GO:0015031">
    <property type="term" value="P:protein transport"/>
    <property type="evidence" value="ECO:0007669"/>
    <property type="project" value="UniProtKB-KW"/>
</dbReference>
<dbReference type="GO" id="GO:0042147">
    <property type="term" value="P:retrograde transport, endosome to Golgi"/>
    <property type="evidence" value="ECO:0007669"/>
    <property type="project" value="TreeGrafter"/>
</dbReference>
<keyword evidence="7" id="KW-0597">Phosphoprotein</keyword>
<feature type="compositionally biased region" description="Polar residues" evidence="12">
    <location>
        <begin position="108"/>
        <end position="119"/>
    </location>
</feature>
<dbReference type="PANTHER" id="PTHR10555">
    <property type="entry name" value="SORTING NEXIN"/>
    <property type="match status" value="1"/>
</dbReference>
<dbReference type="PROSITE" id="PS50195">
    <property type="entry name" value="PX"/>
    <property type="match status" value="1"/>
</dbReference>
<dbReference type="CDD" id="cd06861">
    <property type="entry name" value="PX_Vps5p"/>
    <property type="match status" value="1"/>
</dbReference>
<dbReference type="Proteomes" id="UP001147746">
    <property type="component" value="Unassembled WGS sequence"/>
</dbReference>
<feature type="compositionally biased region" description="Low complexity" evidence="12">
    <location>
        <begin position="555"/>
        <end position="571"/>
    </location>
</feature>
<evidence type="ECO:0000256" key="3">
    <source>
        <dbReference type="ARBA" id="ARBA00004555"/>
    </source>
</evidence>
<dbReference type="OrthoDB" id="271164at2759"/>
<dbReference type="CDD" id="cd07627">
    <property type="entry name" value="BAR_Vps5p"/>
    <property type="match status" value="1"/>
</dbReference>
<evidence type="ECO:0000256" key="2">
    <source>
        <dbReference type="ARBA" id="ARBA00004496"/>
    </source>
</evidence>
<keyword evidence="10" id="KW-0472">Membrane</keyword>
<reference evidence="14" key="1">
    <citation type="submission" date="2022-12" db="EMBL/GenBank/DDBJ databases">
        <authorList>
            <person name="Petersen C."/>
        </authorList>
    </citation>
    <scope>NUCLEOTIDE SEQUENCE</scope>
    <source>
        <strain evidence="14">IBT 21472</strain>
    </source>
</reference>
<keyword evidence="15" id="KW-1185">Reference proteome</keyword>
<evidence type="ECO:0000313" key="15">
    <source>
        <dbReference type="Proteomes" id="UP001147746"/>
    </source>
</evidence>
<evidence type="ECO:0000256" key="12">
    <source>
        <dbReference type="SAM" id="MobiDB-lite"/>
    </source>
</evidence>
<evidence type="ECO:0000313" key="14">
    <source>
        <dbReference type="EMBL" id="KAJ5303357.1"/>
    </source>
</evidence>
<dbReference type="Pfam" id="PF00787">
    <property type="entry name" value="PX"/>
    <property type="match status" value="1"/>
</dbReference>
<dbReference type="Pfam" id="PF09325">
    <property type="entry name" value="Vps5"/>
    <property type="match status" value="1"/>
</dbReference>
<evidence type="ECO:0000256" key="4">
    <source>
        <dbReference type="ARBA" id="ARBA00010883"/>
    </source>
</evidence>
<feature type="region of interest" description="Disordered" evidence="12">
    <location>
        <begin position="544"/>
        <end position="571"/>
    </location>
</feature>
<dbReference type="InterPro" id="IPR001683">
    <property type="entry name" value="PX_dom"/>
</dbReference>
<dbReference type="FunFam" id="3.30.1520.10:FF:000013">
    <property type="entry name" value="Putative Sorting nexin 3"/>
    <property type="match status" value="1"/>
</dbReference>
<protein>
    <recommendedName>
        <fullName evidence="13">PX domain-containing protein</fullName>
    </recommendedName>
</protein>
<keyword evidence="9" id="KW-0333">Golgi apparatus</keyword>
<dbReference type="GO" id="GO:0030904">
    <property type="term" value="C:retromer complex"/>
    <property type="evidence" value="ECO:0007669"/>
    <property type="project" value="UniProtKB-ARBA"/>
</dbReference>
<dbReference type="GO" id="GO:0005794">
    <property type="term" value="C:Golgi apparatus"/>
    <property type="evidence" value="ECO:0007669"/>
    <property type="project" value="UniProtKB-SubCell"/>
</dbReference>
<evidence type="ECO:0000256" key="6">
    <source>
        <dbReference type="ARBA" id="ARBA00022490"/>
    </source>
</evidence>
<keyword evidence="6" id="KW-0963">Cytoplasm</keyword>
<dbReference type="PANTHER" id="PTHR10555:SF170">
    <property type="entry name" value="FI18122P1"/>
    <property type="match status" value="1"/>
</dbReference>
<dbReference type="EMBL" id="JAPZBO010000009">
    <property type="protein sequence ID" value="KAJ5303357.1"/>
    <property type="molecule type" value="Genomic_DNA"/>
</dbReference>
<dbReference type="InterPro" id="IPR015404">
    <property type="entry name" value="Vps5_C"/>
</dbReference>
<feature type="coiled-coil region" evidence="11">
    <location>
        <begin position="454"/>
        <end position="481"/>
    </location>
</feature>
<evidence type="ECO:0000256" key="8">
    <source>
        <dbReference type="ARBA" id="ARBA00022927"/>
    </source>
</evidence>
<feature type="compositionally biased region" description="Polar residues" evidence="12">
    <location>
        <begin position="15"/>
        <end position="43"/>
    </location>
</feature>
<gene>
    <name evidence="14" type="ORF">N7476_010156</name>
</gene>
<name>A0A9W9U0I4_9EURO</name>
<proteinExistence type="inferred from homology"/>
<dbReference type="GO" id="GO:0045053">
    <property type="term" value="P:protein retention in Golgi apparatus"/>
    <property type="evidence" value="ECO:0007669"/>
    <property type="project" value="TreeGrafter"/>
</dbReference>
<keyword evidence="8" id="KW-0653">Protein transport</keyword>
<evidence type="ECO:0000259" key="13">
    <source>
        <dbReference type="PROSITE" id="PS50195"/>
    </source>
</evidence>
<comment type="caution">
    <text evidence="14">The sequence shown here is derived from an EMBL/GenBank/DDBJ whole genome shotgun (WGS) entry which is preliminary data.</text>
</comment>
<accession>A0A9W9U0I4</accession>
<sequence>MNIDTGDSPWGDEPSQASSPVTSKPNTNDGASAQPALSVSTAEVRTPGRRGPRGTRKNSAQATRLEAVDDTFDPLGPLGEVTTETSATPTDEAPAPPQKESLAGRSPQPASTFSPTSSGAGLADSVNLEEDGGSFRGPPPVQPHADVEGPKRQTQPSMSVEQAAKPTFEISVGDPHKVGDLTSSHIVYQIRTRTTSKAYRVPEFSVSRRYRDFLWLYNSMHGNNPGVVVAPPPEKQAVGRFDTNFVESRRAALERMLNKIAGHPILQHDGDLKIFLESDAFNVDVKNKENREPDLGQSKGMLSSLGISVGGGGKFVEHDDWFHDRKIYLDALENQLKALMKSMDTVVMQRKGLAEAAGDFSGSLHALASVELSPALSSPLDGLSELQLRIRELYERQAQQDVLTLGITIDEYIRLIGSIKQAFSQRQKAFHTWHAAESDLQKRKNTQDKLLRQGKTQQDRLNQANADVADAERKVHQTRLLFEDMGRLMRNELGRFEKEKVEDFKSGVETFLESAVEAQKELIELWETFLLRLDAGEDGLPYYVPPPVSGEAGDAAPESVASPVPATDEEA</sequence>
<comment type="similarity">
    <text evidence="4">Belongs to the sorting nexin family.</text>
</comment>
<dbReference type="GO" id="GO:0005829">
    <property type="term" value="C:cytosol"/>
    <property type="evidence" value="ECO:0007669"/>
    <property type="project" value="GOC"/>
</dbReference>
<dbReference type="GO" id="GO:0005768">
    <property type="term" value="C:endosome"/>
    <property type="evidence" value="ECO:0007669"/>
    <property type="project" value="TreeGrafter"/>
</dbReference>
<dbReference type="SMART" id="SM00312">
    <property type="entry name" value="PX"/>
    <property type="match status" value="1"/>
</dbReference>
<feature type="region of interest" description="Disordered" evidence="12">
    <location>
        <begin position="1"/>
        <end position="161"/>
    </location>
</feature>
<keyword evidence="11" id="KW-0175">Coiled coil</keyword>
<dbReference type="FunFam" id="1.20.1270.60:FF:000022">
    <property type="entry name" value="Sorting nexin 3 protein"/>
    <property type="match status" value="1"/>
</dbReference>